<dbReference type="PANTHER" id="PTHR33434:SF2">
    <property type="entry name" value="FATTY ACID-BINDING PROTEIN TM_1468"/>
    <property type="match status" value="1"/>
</dbReference>
<dbReference type="PROSITE" id="PS51482">
    <property type="entry name" value="DEGV"/>
    <property type="match status" value="1"/>
</dbReference>
<dbReference type="SUPFAM" id="SSF82549">
    <property type="entry name" value="DAK1/DegV-like"/>
    <property type="match status" value="1"/>
</dbReference>
<accession>A0A0P6XLR6</accession>
<keyword evidence="1" id="KW-0446">Lipid-binding</keyword>
<keyword evidence="3" id="KW-1185">Reference proteome</keyword>
<dbReference type="Proteomes" id="UP000050417">
    <property type="component" value="Unassembled WGS sequence"/>
</dbReference>
<protein>
    <recommendedName>
        <fullName evidence="4">DegV family protein</fullName>
    </recommendedName>
</protein>
<dbReference type="InterPro" id="IPR003797">
    <property type="entry name" value="DegV"/>
</dbReference>
<dbReference type="Gene3D" id="3.30.1180.10">
    <property type="match status" value="1"/>
</dbReference>
<organism evidence="2 3">
    <name type="scientific">Ornatilinea apprima</name>
    <dbReference type="NCBI Taxonomy" id="1134406"/>
    <lineage>
        <taxon>Bacteria</taxon>
        <taxon>Bacillati</taxon>
        <taxon>Chloroflexota</taxon>
        <taxon>Anaerolineae</taxon>
        <taxon>Anaerolineales</taxon>
        <taxon>Anaerolineaceae</taxon>
        <taxon>Ornatilinea</taxon>
    </lineage>
</organism>
<dbReference type="RefSeq" id="WP_075063303.1">
    <property type="nucleotide sequence ID" value="NZ_LGCL01000026.1"/>
</dbReference>
<evidence type="ECO:0000313" key="2">
    <source>
        <dbReference type="EMBL" id="KPL76105.1"/>
    </source>
</evidence>
<evidence type="ECO:0008006" key="4">
    <source>
        <dbReference type="Google" id="ProtNLM"/>
    </source>
</evidence>
<name>A0A0P6XLR6_9CHLR</name>
<sequence length="287" mass="31497">MRIVTDRGADLADEQLKDLEVDFLPLMIYFEGNIYKGGEDLTAVEFYQMLEKSEAFPSTSQPSPGDFAKIYRKLADMGEEIFSLHISSGLSGTMNAAMEGAKLVPEAKVTFYDSKTLSVPLGWQVEAAAKMFKAGWPLEKVIKKLDEISEKANGFYTLSDLKYLVHGGRISHLKGLIASLLKIKPVIGVDKITGKYETFGQEITLKRAVGKMLDVIEEMYGASTELRVQLLNGHNPEGLAYLKEKISQRFKCKFEPSVAIAPVLGAHTGPSMIGLSVAPLAVFADLP</sequence>
<dbReference type="Pfam" id="PF02645">
    <property type="entry name" value="DegV"/>
    <property type="match status" value="1"/>
</dbReference>
<dbReference type="OrthoDB" id="9780216at2"/>
<dbReference type="InterPro" id="IPR050270">
    <property type="entry name" value="DegV_domain_contain"/>
</dbReference>
<dbReference type="NCBIfam" id="TIGR00762">
    <property type="entry name" value="DegV"/>
    <property type="match status" value="1"/>
</dbReference>
<evidence type="ECO:0000256" key="1">
    <source>
        <dbReference type="ARBA" id="ARBA00023121"/>
    </source>
</evidence>
<reference evidence="2 3" key="1">
    <citation type="submission" date="2015-07" db="EMBL/GenBank/DDBJ databases">
        <title>Genome sequence of Ornatilinea apprima DSM 23815.</title>
        <authorList>
            <person name="Hemp J."/>
            <person name="Ward L.M."/>
            <person name="Pace L.A."/>
            <person name="Fischer W.W."/>
        </authorList>
    </citation>
    <scope>NUCLEOTIDE SEQUENCE [LARGE SCALE GENOMIC DNA]</scope>
    <source>
        <strain evidence="2 3">P3M-1</strain>
    </source>
</reference>
<gene>
    <name evidence="2" type="ORF">ADN00_12250</name>
</gene>
<dbReference type="AlphaFoldDB" id="A0A0P6XLR6"/>
<proteinExistence type="predicted"/>
<dbReference type="PANTHER" id="PTHR33434">
    <property type="entry name" value="DEGV DOMAIN-CONTAINING PROTEIN DR_1986-RELATED"/>
    <property type="match status" value="1"/>
</dbReference>
<dbReference type="STRING" id="1134406.ADN00_12250"/>
<dbReference type="GO" id="GO:0008289">
    <property type="term" value="F:lipid binding"/>
    <property type="evidence" value="ECO:0007669"/>
    <property type="project" value="UniProtKB-KW"/>
</dbReference>
<comment type="caution">
    <text evidence="2">The sequence shown here is derived from an EMBL/GenBank/DDBJ whole genome shotgun (WGS) entry which is preliminary data.</text>
</comment>
<evidence type="ECO:0000313" key="3">
    <source>
        <dbReference type="Proteomes" id="UP000050417"/>
    </source>
</evidence>
<dbReference type="EMBL" id="LGCL01000026">
    <property type="protein sequence ID" value="KPL76105.1"/>
    <property type="molecule type" value="Genomic_DNA"/>
</dbReference>
<dbReference type="Gene3D" id="3.40.50.10170">
    <property type="match status" value="1"/>
</dbReference>
<dbReference type="InterPro" id="IPR043168">
    <property type="entry name" value="DegV_C"/>
</dbReference>